<dbReference type="Proteomes" id="UP000294980">
    <property type="component" value="Unassembled WGS sequence"/>
</dbReference>
<dbReference type="RefSeq" id="WP_162883864.1">
    <property type="nucleotide sequence ID" value="NZ_QQSW01000006.1"/>
</dbReference>
<evidence type="ECO:0000313" key="2">
    <source>
        <dbReference type="EMBL" id="TCO78536.1"/>
    </source>
</evidence>
<feature type="domain" description="Methyltransferase type 11" evidence="1">
    <location>
        <begin position="54"/>
        <end position="148"/>
    </location>
</feature>
<dbReference type="InterPro" id="IPR050508">
    <property type="entry name" value="Methyltransf_Superfamily"/>
</dbReference>
<dbReference type="SUPFAM" id="SSF53335">
    <property type="entry name" value="S-adenosyl-L-methionine-dependent methyltransferases"/>
    <property type="match status" value="1"/>
</dbReference>
<dbReference type="Gene3D" id="3.40.50.150">
    <property type="entry name" value="Vaccinia Virus protein VP39"/>
    <property type="match status" value="1"/>
</dbReference>
<accession>A0A4R2L3Z1</accession>
<dbReference type="GO" id="GO:0008757">
    <property type="term" value="F:S-adenosylmethionine-dependent methyltransferase activity"/>
    <property type="evidence" value="ECO:0007669"/>
    <property type="project" value="InterPro"/>
</dbReference>
<keyword evidence="2" id="KW-0489">Methyltransferase</keyword>
<dbReference type="CDD" id="cd02440">
    <property type="entry name" value="AdoMet_MTases"/>
    <property type="match status" value="1"/>
</dbReference>
<keyword evidence="3" id="KW-1185">Reference proteome</keyword>
<reference evidence="2 3" key="1">
    <citation type="submission" date="2019-03" db="EMBL/GenBank/DDBJ databases">
        <title>Genomic Encyclopedia of Type Strains, Phase IV (KMG-IV): sequencing the most valuable type-strain genomes for metagenomic binning, comparative biology and taxonomic classification.</title>
        <authorList>
            <person name="Goeker M."/>
        </authorList>
    </citation>
    <scope>NUCLEOTIDE SEQUENCE [LARGE SCALE GENOMIC DNA]</scope>
    <source>
        <strain evidence="2 3">DSM 23344</strain>
    </source>
</reference>
<dbReference type="EMBL" id="SLWX01000001">
    <property type="protein sequence ID" value="TCO78536.1"/>
    <property type="molecule type" value="Genomic_DNA"/>
</dbReference>
<dbReference type="InterPro" id="IPR029063">
    <property type="entry name" value="SAM-dependent_MTases_sf"/>
</dbReference>
<dbReference type="PANTHER" id="PTHR42912">
    <property type="entry name" value="METHYLTRANSFERASE"/>
    <property type="match status" value="1"/>
</dbReference>
<sequence length="323" mass="35186">MNGTDSEAWQDYWEQTQRAGIVPEIGARAPALRDFWLAFFRSCALAEEGHTRVLDLGCGHGAVTALAESVARNDQRDFQLTCLDVSRAAIDLIRAQHPDVAAVCASANNMPLPDACCEHVVSQFGVEYAPPGAAGEAARVLRPGGTVALIMHLKNGAIWDECRGNRDALDGVRDSGVLPAFIRLVEENLALRRGRGSRDAFAQADRDLAPCVKAMEAVMDEHGRGIGGGLVFRTYDDIAHMYRKMAAFEPVEVIAWAGEVQSTMTAWRERMQSMLDAALDETGLVAWRERLASGGLTMDEPARLALGDPARDGAWILRGTKRR</sequence>
<dbReference type="Pfam" id="PF08241">
    <property type="entry name" value="Methyltransf_11"/>
    <property type="match status" value="1"/>
</dbReference>
<gene>
    <name evidence="2" type="ORF">EV688_101353</name>
</gene>
<dbReference type="PANTHER" id="PTHR42912:SF45">
    <property type="entry name" value="23S RRNA (GUANINE(745)-N(1))-METHYLTRANSFERASE"/>
    <property type="match status" value="1"/>
</dbReference>
<proteinExistence type="predicted"/>
<dbReference type="GO" id="GO:0032259">
    <property type="term" value="P:methylation"/>
    <property type="evidence" value="ECO:0007669"/>
    <property type="project" value="UniProtKB-KW"/>
</dbReference>
<comment type="caution">
    <text evidence="2">The sequence shown here is derived from an EMBL/GenBank/DDBJ whole genome shotgun (WGS) entry which is preliminary data.</text>
</comment>
<organism evidence="2 3">
    <name type="scientific">Chromatocurvus halotolerans</name>
    <dbReference type="NCBI Taxonomy" id="1132028"/>
    <lineage>
        <taxon>Bacteria</taxon>
        <taxon>Pseudomonadati</taxon>
        <taxon>Pseudomonadota</taxon>
        <taxon>Gammaproteobacteria</taxon>
        <taxon>Cellvibrionales</taxon>
        <taxon>Halieaceae</taxon>
        <taxon>Chromatocurvus</taxon>
    </lineage>
</organism>
<protein>
    <submittedName>
        <fullName evidence="2">Methyltransferase family protein</fullName>
    </submittedName>
</protein>
<evidence type="ECO:0000313" key="3">
    <source>
        <dbReference type="Proteomes" id="UP000294980"/>
    </source>
</evidence>
<dbReference type="AlphaFoldDB" id="A0A4R2L3Z1"/>
<keyword evidence="2" id="KW-0808">Transferase</keyword>
<evidence type="ECO:0000259" key="1">
    <source>
        <dbReference type="Pfam" id="PF08241"/>
    </source>
</evidence>
<name>A0A4R2L3Z1_9GAMM</name>
<dbReference type="InterPro" id="IPR013216">
    <property type="entry name" value="Methyltransf_11"/>
</dbReference>